<dbReference type="AlphaFoldDB" id="A0A9E7EDP3"/>
<sequence>MPKKAMELEAMVFDESEWVLVDDYLAVSAIGIDADWVITDGDEGAVSGVFFHTAASTLRRSRPCYAPFGRLPTDLDNPSLAFLPTVASARSSSRGLLLLVGPWSTYYVCNPATAKCRTIPRPPRPHLCCRAPALALVNLPDDPARFYVVCADMDASAGGYRFQTFSSPSGTWHQWSAVATSADPIVPCSGVSAAGVAYWRTSAPALLAYDPEADKARVLPPPPGCGDAGGPWELGEAGEDGRLCCTCVTESAVVAYSLGPSDEWSILDSLPVTVVDGDEAVEQERGVPITCRAPPRPLRFESTTLEAVLWVDGRVLAVDLESHRVREVQFDGPAPGDGEDLVSYVSTEAPVAPVKSG</sequence>
<keyword evidence="2" id="KW-1185">Reference proteome</keyword>
<name>A0A9E7EDP3_9LILI</name>
<gene>
    <name evidence="1" type="ORF">MUK42_25928</name>
</gene>
<evidence type="ECO:0000313" key="2">
    <source>
        <dbReference type="Proteomes" id="UP001055439"/>
    </source>
</evidence>
<proteinExistence type="predicted"/>
<organism evidence="1 2">
    <name type="scientific">Musa troglodytarum</name>
    <name type="common">fe'i banana</name>
    <dbReference type="NCBI Taxonomy" id="320322"/>
    <lineage>
        <taxon>Eukaryota</taxon>
        <taxon>Viridiplantae</taxon>
        <taxon>Streptophyta</taxon>
        <taxon>Embryophyta</taxon>
        <taxon>Tracheophyta</taxon>
        <taxon>Spermatophyta</taxon>
        <taxon>Magnoliopsida</taxon>
        <taxon>Liliopsida</taxon>
        <taxon>Zingiberales</taxon>
        <taxon>Musaceae</taxon>
        <taxon>Musa</taxon>
    </lineage>
</organism>
<dbReference type="Proteomes" id="UP001055439">
    <property type="component" value="Chromosome 1"/>
</dbReference>
<dbReference type="EMBL" id="CP097502">
    <property type="protein sequence ID" value="URD75266.1"/>
    <property type="molecule type" value="Genomic_DNA"/>
</dbReference>
<dbReference type="PANTHER" id="PTHR35546:SF130">
    <property type="entry name" value="EXPRESSED PROTEIN"/>
    <property type="match status" value="1"/>
</dbReference>
<dbReference type="OrthoDB" id="1916346at2759"/>
<accession>A0A9E7EDP3</accession>
<protein>
    <submittedName>
        <fullName evidence="1">Uncharacterized protein</fullName>
    </submittedName>
</protein>
<dbReference type="InterPro" id="IPR055290">
    <property type="entry name" value="At3g26010-like"/>
</dbReference>
<evidence type="ECO:0000313" key="1">
    <source>
        <dbReference type="EMBL" id="URD75266.1"/>
    </source>
</evidence>
<dbReference type="PANTHER" id="PTHR35546">
    <property type="entry name" value="F-BOX PROTEIN INTERACTION DOMAIN PROTEIN-RELATED"/>
    <property type="match status" value="1"/>
</dbReference>
<reference evidence="1" key="1">
    <citation type="submission" date="2022-05" db="EMBL/GenBank/DDBJ databases">
        <title>The Musa troglodytarum L. genome provides insights into the mechanism of non-climacteric behaviour and enrichment of carotenoids.</title>
        <authorList>
            <person name="Wang J."/>
        </authorList>
    </citation>
    <scope>NUCLEOTIDE SEQUENCE</scope>
    <source>
        <tissue evidence="1">Leaf</tissue>
    </source>
</reference>